<keyword evidence="2" id="KW-0238">DNA-binding</keyword>
<dbReference type="AlphaFoldDB" id="A0A5M6DDJ6"/>
<evidence type="ECO:0000256" key="3">
    <source>
        <dbReference type="ARBA" id="ARBA00023163"/>
    </source>
</evidence>
<keyword evidence="6" id="KW-1185">Reference proteome</keyword>
<dbReference type="Gene3D" id="1.10.10.60">
    <property type="entry name" value="Homeodomain-like"/>
    <property type="match status" value="1"/>
</dbReference>
<dbReference type="InterPro" id="IPR009057">
    <property type="entry name" value="Homeodomain-like_sf"/>
</dbReference>
<dbReference type="SUPFAM" id="SSF46689">
    <property type="entry name" value="Homeodomain-like"/>
    <property type="match status" value="1"/>
</dbReference>
<reference evidence="5 6" key="1">
    <citation type="submission" date="2019-08" db="EMBL/GenBank/DDBJ databases">
        <authorList>
            <person name="Dhanesh K."/>
            <person name="Kumar G."/>
            <person name="Sasikala C."/>
            <person name="Venkata Ramana C."/>
        </authorList>
    </citation>
    <scope>NUCLEOTIDE SEQUENCE [LARGE SCALE GENOMIC DNA]</scope>
    <source>
        <strain evidence="5 6">JC645</strain>
    </source>
</reference>
<keyword evidence="1" id="KW-0805">Transcription regulation</keyword>
<evidence type="ECO:0000256" key="1">
    <source>
        <dbReference type="ARBA" id="ARBA00023015"/>
    </source>
</evidence>
<organism evidence="5 6">
    <name type="scientific">Roseiconus nitratireducens</name>
    <dbReference type="NCBI Taxonomy" id="2605748"/>
    <lineage>
        <taxon>Bacteria</taxon>
        <taxon>Pseudomonadati</taxon>
        <taxon>Planctomycetota</taxon>
        <taxon>Planctomycetia</taxon>
        <taxon>Pirellulales</taxon>
        <taxon>Pirellulaceae</taxon>
        <taxon>Roseiconus</taxon>
    </lineage>
</organism>
<feature type="domain" description="HTH araC/xylS-type" evidence="4">
    <location>
        <begin position="216"/>
        <end position="320"/>
    </location>
</feature>
<dbReference type="Proteomes" id="UP000324479">
    <property type="component" value="Unassembled WGS sequence"/>
</dbReference>
<dbReference type="InterPro" id="IPR018060">
    <property type="entry name" value="HTH_AraC"/>
</dbReference>
<dbReference type="GO" id="GO:0003700">
    <property type="term" value="F:DNA-binding transcription factor activity"/>
    <property type="evidence" value="ECO:0007669"/>
    <property type="project" value="InterPro"/>
</dbReference>
<name>A0A5M6DDJ6_9BACT</name>
<dbReference type="InterPro" id="IPR018062">
    <property type="entry name" value="HTH_AraC-typ_CS"/>
</dbReference>
<protein>
    <submittedName>
        <fullName evidence="5">AraC family transcriptional regulator</fullName>
    </submittedName>
</protein>
<evidence type="ECO:0000259" key="4">
    <source>
        <dbReference type="PROSITE" id="PS01124"/>
    </source>
</evidence>
<dbReference type="EMBL" id="VWOX01000004">
    <property type="protein sequence ID" value="KAA5544352.1"/>
    <property type="molecule type" value="Genomic_DNA"/>
</dbReference>
<dbReference type="SMART" id="SM00342">
    <property type="entry name" value="HTH_ARAC"/>
    <property type="match status" value="1"/>
</dbReference>
<sequence>MLHSVFTEFEAYAEVIQNASMDMRLPSLRTPRWEFMHASVGRIHVQYALEGGGNIAEGCTFRDGWAFFQQSAHGTDGLANGRPLATDEVFVIPPGADFCLACKPKHEWASVFIPASDLFQPTDPSRRTDFPLLDELTGGQESALPTRPFTVKPSNGLAHTFKSLVCGFLSSARLEPSILFPSAASLAFREELISTIRRILQSPRSPHCKHFDRWHEQTTSAIQLAATRPANALSLPTLARLIRVPERTLRTAFQRQYGISPVEFLRIDRLHEARRILRTGCPDQTSVTKVAIALGFWDLGRFAIRYRRLFGEKPSVTLRTAVRR</sequence>
<dbReference type="GO" id="GO:0043565">
    <property type="term" value="F:sequence-specific DNA binding"/>
    <property type="evidence" value="ECO:0007669"/>
    <property type="project" value="InterPro"/>
</dbReference>
<gene>
    <name evidence="5" type="ORF">FYK55_08360</name>
</gene>
<evidence type="ECO:0000313" key="5">
    <source>
        <dbReference type="EMBL" id="KAA5544352.1"/>
    </source>
</evidence>
<keyword evidence="3" id="KW-0804">Transcription</keyword>
<comment type="caution">
    <text evidence="5">The sequence shown here is derived from an EMBL/GenBank/DDBJ whole genome shotgun (WGS) entry which is preliminary data.</text>
</comment>
<dbReference type="PROSITE" id="PS01124">
    <property type="entry name" value="HTH_ARAC_FAMILY_2"/>
    <property type="match status" value="1"/>
</dbReference>
<dbReference type="PANTHER" id="PTHR47893">
    <property type="entry name" value="REGULATORY PROTEIN PCHR"/>
    <property type="match status" value="1"/>
</dbReference>
<dbReference type="PROSITE" id="PS00041">
    <property type="entry name" value="HTH_ARAC_FAMILY_1"/>
    <property type="match status" value="1"/>
</dbReference>
<evidence type="ECO:0000256" key="2">
    <source>
        <dbReference type="ARBA" id="ARBA00023125"/>
    </source>
</evidence>
<accession>A0A5M6DDJ6</accession>
<evidence type="ECO:0000313" key="6">
    <source>
        <dbReference type="Proteomes" id="UP000324479"/>
    </source>
</evidence>
<proteinExistence type="predicted"/>
<dbReference type="InterPro" id="IPR053142">
    <property type="entry name" value="PchR_regulatory_protein"/>
</dbReference>
<dbReference type="PANTHER" id="PTHR47893:SF1">
    <property type="entry name" value="REGULATORY PROTEIN PCHR"/>
    <property type="match status" value="1"/>
</dbReference>
<dbReference type="RefSeq" id="WP_150075960.1">
    <property type="nucleotide sequence ID" value="NZ_VWOX01000004.1"/>
</dbReference>
<dbReference type="Pfam" id="PF12833">
    <property type="entry name" value="HTH_18"/>
    <property type="match status" value="1"/>
</dbReference>